<dbReference type="GeneID" id="89567255"/>
<gene>
    <name evidence="1" type="ordered locus">BMULJ_03827</name>
</gene>
<dbReference type="AlphaFoldDB" id="A0A0H3KTY2"/>
<protein>
    <submittedName>
        <fullName evidence="1">Uncharacterized protein</fullName>
    </submittedName>
</protein>
<evidence type="ECO:0000313" key="2">
    <source>
        <dbReference type="Proteomes" id="UP000008815"/>
    </source>
</evidence>
<sequence length="79" mass="9042">MSTLCMQALVRGKTVQVIVLPDESTAKIYIVDEDHRSHRPRTMSIRQYVESGMSDEDIAQHVVDVVSTSIEQLERLRSR</sequence>
<organism evidence="1 2">
    <name type="scientific">Burkholderia multivorans (strain ATCC 17616 / 249)</name>
    <dbReference type="NCBI Taxonomy" id="395019"/>
    <lineage>
        <taxon>Bacteria</taxon>
        <taxon>Pseudomonadati</taxon>
        <taxon>Pseudomonadota</taxon>
        <taxon>Betaproteobacteria</taxon>
        <taxon>Burkholderiales</taxon>
        <taxon>Burkholderiaceae</taxon>
        <taxon>Burkholderia</taxon>
        <taxon>Burkholderia cepacia complex</taxon>
    </lineage>
</organism>
<dbReference type="KEGG" id="bmu:Bmul_4688"/>
<dbReference type="Proteomes" id="UP000008815">
    <property type="component" value="Chromosome 2"/>
</dbReference>
<keyword evidence="2" id="KW-1185">Reference proteome</keyword>
<reference evidence="1 2" key="1">
    <citation type="submission" date="2007-04" db="EMBL/GenBank/DDBJ databases">
        <title>Complete genome sequence of Burkholderia multivorans ATCC 17616.</title>
        <authorList>
            <person name="Ohtsubo Y."/>
            <person name="Yamashita A."/>
            <person name="Kurokawa K."/>
            <person name="Takami H."/>
            <person name="Yuhara S."/>
            <person name="Nishiyama E."/>
            <person name="Endo R."/>
            <person name="Miyazaki R."/>
            <person name="Ono A."/>
            <person name="Yano K."/>
            <person name="Ito M."/>
            <person name="Sota M."/>
            <person name="Yuji N."/>
            <person name="Hattori M."/>
            <person name="Tsuda M."/>
        </authorList>
    </citation>
    <scope>NUCLEOTIDE SEQUENCE [LARGE SCALE GENOMIC DNA]</scope>
    <source>
        <strain evidence="2">ATCC 17616 / 249</strain>
    </source>
</reference>
<accession>A0A0H3KTY2</accession>
<proteinExistence type="predicted"/>
<dbReference type="EMBL" id="AP009386">
    <property type="protein sequence ID" value="BAG45687.1"/>
    <property type="molecule type" value="Genomic_DNA"/>
</dbReference>
<dbReference type="KEGG" id="bmj:BMULJ_03827"/>
<dbReference type="HOGENOM" id="CLU_189732_0_0_4"/>
<dbReference type="RefSeq" id="WP_006399493.1">
    <property type="nucleotide sequence ID" value="NC_010086.1"/>
</dbReference>
<name>A0A0H3KTY2_BURM1</name>
<evidence type="ECO:0000313" key="1">
    <source>
        <dbReference type="EMBL" id="BAG45687.1"/>
    </source>
</evidence>